<feature type="domain" description="Heterokaryon incompatibility" evidence="1">
    <location>
        <begin position="64"/>
        <end position="223"/>
    </location>
</feature>
<reference evidence="2" key="1">
    <citation type="submission" date="2022-07" db="EMBL/GenBank/DDBJ databases">
        <title>Draft genome sequence of Zalerion maritima ATCC 34329, a (micro)plastics degrading marine fungus.</title>
        <authorList>
            <person name="Paco A."/>
            <person name="Goncalves M.F.M."/>
            <person name="Rocha-Santos T.A.P."/>
            <person name="Alves A."/>
        </authorList>
    </citation>
    <scope>NUCLEOTIDE SEQUENCE</scope>
    <source>
        <strain evidence="2">ATCC 34329</strain>
    </source>
</reference>
<name>A0AAD5WQY4_9PEZI</name>
<dbReference type="Pfam" id="PF06985">
    <property type="entry name" value="HET"/>
    <property type="match status" value="1"/>
</dbReference>
<organism evidence="2 3">
    <name type="scientific">Zalerion maritima</name>
    <dbReference type="NCBI Taxonomy" id="339359"/>
    <lineage>
        <taxon>Eukaryota</taxon>
        <taxon>Fungi</taxon>
        <taxon>Dikarya</taxon>
        <taxon>Ascomycota</taxon>
        <taxon>Pezizomycotina</taxon>
        <taxon>Sordariomycetes</taxon>
        <taxon>Lulworthiomycetidae</taxon>
        <taxon>Lulworthiales</taxon>
        <taxon>Lulworthiaceae</taxon>
        <taxon>Zalerion</taxon>
    </lineage>
</organism>
<proteinExistence type="predicted"/>
<dbReference type="InterPro" id="IPR052895">
    <property type="entry name" value="HetReg/Transcr_Mod"/>
</dbReference>
<gene>
    <name evidence="2" type="ORF">MKZ38_005551</name>
</gene>
<protein>
    <recommendedName>
        <fullName evidence="1">Heterokaryon incompatibility domain-containing protein</fullName>
    </recommendedName>
</protein>
<evidence type="ECO:0000313" key="3">
    <source>
        <dbReference type="Proteomes" id="UP001201980"/>
    </source>
</evidence>
<dbReference type="InterPro" id="IPR010730">
    <property type="entry name" value="HET"/>
</dbReference>
<evidence type="ECO:0000259" key="1">
    <source>
        <dbReference type="Pfam" id="PF06985"/>
    </source>
</evidence>
<dbReference type="PANTHER" id="PTHR24148:SF73">
    <property type="entry name" value="HET DOMAIN PROTEIN (AFU_ORTHOLOGUE AFUA_8G01020)"/>
    <property type="match status" value="1"/>
</dbReference>
<sequence length="622" mass="69260">MDSLAQELGNFHLVTSPSPSSNPVYTPLPSASHFRILCIEPSGHASSPIRTRLLPVPLHSAPTYSAISYVWGSPSLPSQQITVDNTPVSITPSLFWALSRLRLPEQDRLVWADAVCINQSDISERSSQVAIMNLIYSSADKVLICLGSPSHDHDDSEPGSSELAAEGVATLLGSMSCILDRPEAQDSEAQRQIMRQVNDDVRCRHLGALSAHPWFTRSWVVQEVGLARDPRILWGQQEFSYRLFIRAKTLLFSWEWGLHQRSANLAIHTEWDDWTVAEPRDGNGTKHTFLDLLDHATLLDCTDPRDRVFAFLGHPLAQKKDGTGPVVWPDYAKSTLDVYRDVSMHLLQTEGLRVLRSAEHTEESIAEPFPSWIVRWDIALVNSNISQVVPSPRPSKSGGSDIIFDTYLLRFMGVVVDRVTKSFIIEREGTDFTNTRLRDSSVRWAGDGNRGLGLLDYSHVVQYLQRAGTPCAYATTYRPEEREAAFALTICARKDVDVLPGVSFCKAMRDPSFCSGLAEGSQEYVELLNLVGGFQSASHARTFFVTERGYYGLGPGICRPGDVCTVALGETVPYVLRPVEQDEFEGGLYQYCGEAYVHHMMDGEALEMQRRGVLRPELVSLC</sequence>
<comment type="caution">
    <text evidence="2">The sequence shown here is derived from an EMBL/GenBank/DDBJ whole genome shotgun (WGS) entry which is preliminary data.</text>
</comment>
<dbReference type="EMBL" id="JAKWBI020000331">
    <property type="protein sequence ID" value="KAJ2896463.1"/>
    <property type="molecule type" value="Genomic_DNA"/>
</dbReference>
<accession>A0AAD5WQY4</accession>
<keyword evidence="3" id="KW-1185">Reference proteome</keyword>
<dbReference type="Proteomes" id="UP001201980">
    <property type="component" value="Unassembled WGS sequence"/>
</dbReference>
<dbReference type="AlphaFoldDB" id="A0AAD5WQY4"/>
<dbReference type="PANTHER" id="PTHR24148">
    <property type="entry name" value="ANKYRIN REPEAT DOMAIN-CONTAINING PROTEIN 39 HOMOLOG-RELATED"/>
    <property type="match status" value="1"/>
</dbReference>
<dbReference type="Pfam" id="PF26639">
    <property type="entry name" value="Het-6_barrel"/>
    <property type="match status" value="1"/>
</dbReference>
<evidence type="ECO:0000313" key="2">
    <source>
        <dbReference type="EMBL" id="KAJ2896463.1"/>
    </source>
</evidence>